<reference evidence="2 3" key="1">
    <citation type="submission" date="2016-08" db="EMBL/GenBank/DDBJ databases">
        <title>A Parts List for Fungal Cellulosomes Revealed by Comparative Genomics.</title>
        <authorList>
            <consortium name="DOE Joint Genome Institute"/>
            <person name="Haitjema C.H."/>
            <person name="Gilmore S.P."/>
            <person name="Henske J.K."/>
            <person name="Solomon K.V."/>
            <person name="De Groot R."/>
            <person name="Kuo A."/>
            <person name="Mondo S.J."/>
            <person name="Salamov A.A."/>
            <person name="Labutti K."/>
            <person name="Zhao Z."/>
            <person name="Chiniquy J."/>
            <person name="Barry K."/>
            <person name="Brewer H.M."/>
            <person name="Purvine S.O."/>
            <person name="Wright A.T."/>
            <person name="Boxma B."/>
            <person name="Van Alen T."/>
            <person name="Hackstein J.H."/>
            <person name="Baker S.E."/>
            <person name="Grigoriev I.V."/>
            <person name="O'Malley M.A."/>
        </authorList>
    </citation>
    <scope>NUCLEOTIDE SEQUENCE [LARGE SCALE GENOMIC DNA]</scope>
    <source>
        <strain evidence="2 3">G1</strain>
    </source>
</reference>
<name>A0A1Y2EVH6_9FUNG</name>
<keyword evidence="1" id="KW-1133">Transmembrane helix</keyword>
<evidence type="ECO:0000313" key="3">
    <source>
        <dbReference type="Proteomes" id="UP000193920"/>
    </source>
</evidence>
<feature type="transmembrane region" description="Helical" evidence="1">
    <location>
        <begin position="6"/>
        <end position="23"/>
    </location>
</feature>
<evidence type="ECO:0000256" key="1">
    <source>
        <dbReference type="SAM" id="Phobius"/>
    </source>
</evidence>
<protein>
    <submittedName>
        <fullName evidence="2">Uncharacterized protein</fullName>
    </submittedName>
</protein>
<keyword evidence="1" id="KW-0472">Membrane</keyword>
<dbReference type="AlphaFoldDB" id="A0A1Y2EVH6"/>
<dbReference type="Proteomes" id="UP000193920">
    <property type="component" value="Unassembled WGS sequence"/>
</dbReference>
<sequence>MNLKLWYITFTLLINISVSINIIQCHDNEKNCGNIYCIPQNYVCCTDINNSPFYCNKDQKCDLDGICTNKAKMDDNNMIHNIIFNNNNIRNVYRYNNTLITTDYDKENDDKTFVTSSYFNVIIVFMIASVLLMVLIVWFYGCGLRDRNLVKGRSRKEFIYPSYQSRSNRNSYDKIKKRLSKNKVKIIRIIIIVF</sequence>
<organism evidence="2 3">
    <name type="scientific">Neocallimastix californiae</name>
    <dbReference type="NCBI Taxonomy" id="1754190"/>
    <lineage>
        <taxon>Eukaryota</taxon>
        <taxon>Fungi</taxon>
        <taxon>Fungi incertae sedis</taxon>
        <taxon>Chytridiomycota</taxon>
        <taxon>Chytridiomycota incertae sedis</taxon>
        <taxon>Neocallimastigomycetes</taxon>
        <taxon>Neocallimastigales</taxon>
        <taxon>Neocallimastigaceae</taxon>
        <taxon>Neocallimastix</taxon>
    </lineage>
</organism>
<keyword evidence="3" id="KW-1185">Reference proteome</keyword>
<feature type="transmembrane region" description="Helical" evidence="1">
    <location>
        <begin position="118"/>
        <end position="141"/>
    </location>
</feature>
<comment type="caution">
    <text evidence="2">The sequence shown here is derived from an EMBL/GenBank/DDBJ whole genome shotgun (WGS) entry which is preliminary data.</text>
</comment>
<dbReference type="EMBL" id="MCOG01000025">
    <property type="protein sequence ID" value="ORY75569.1"/>
    <property type="molecule type" value="Genomic_DNA"/>
</dbReference>
<accession>A0A1Y2EVH6</accession>
<proteinExistence type="predicted"/>
<keyword evidence="1" id="KW-0812">Transmembrane</keyword>
<evidence type="ECO:0000313" key="2">
    <source>
        <dbReference type="EMBL" id="ORY75569.1"/>
    </source>
</evidence>
<gene>
    <name evidence="2" type="ORF">LY90DRAFT_502115</name>
</gene>